<protein>
    <recommendedName>
        <fullName evidence="5">Low-complexity protein</fullName>
    </recommendedName>
</protein>
<dbReference type="AlphaFoldDB" id="A0A2N5XY12"/>
<evidence type="ECO:0000256" key="1">
    <source>
        <dbReference type="SAM" id="MobiDB-lite"/>
    </source>
</evidence>
<dbReference type="RefSeq" id="WP_101522891.1">
    <property type="nucleotide sequence ID" value="NZ_PKLZ01000018.1"/>
</dbReference>
<evidence type="ECO:0000256" key="2">
    <source>
        <dbReference type="SAM" id="SignalP"/>
    </source>
</evidence>
<gene>
    <name evidence="3" type="ORF">CWI75_17845</name>
</gene>
<dbReference type="OrthoDB" id="5741887at2"/>
<evidence type="ECO:0000313" key="4">
    <source>
        <dbReference type="Proteomes" id="UP000234845"/>
    </source>
</evidence>
<comment type="caution">
    <text evidence="3">The sequence shown here is derived from an EMBL/GenBank/DDBJ whole genome shotgun (WGS) entry which is preliminary data.</text>
</comment>
<dbReference type="EMBL" id="PKLZ01000018">
    <property type="protein sequence ID" value="PLW81038.1"/>
    <property type="molecule type" value="Genomic_DNA"/>
</dbReference>
<feature type="compositionally biased region" description="Basic and acidic residues" evidence="1">
    <location>
        <begin position="58"/>
        <end position="105"/>
    </location>
</feature>
<evidence type="ECO:0008006" key="5">
    <source>
        <dbReference type="Google" id="ProtNLM"/>
    </source>
</evidence>
<feature type="chain" id="PRO_5014723886" description="Low-complexity protein" evidence="2">
    <location>
        <begin position="31"/>
        <end position="111"/>
    </location>
</feature>
<reference evidence="4" key="1">
    <citation type="submission" date="2017-11" db="EMBL/GenBank/DDBJ databases">
        <title>The draft genome sequence of Chromatocurvus sp. F02.</title>
        <authorList>
            <person name="Du Z.-J."/>
            <person name="Chang Y.-Q."/>
        </authorList>
    </citation>
    <scope>NUCLEOTIDE SEQUENCE [LARGE SCALE GENOMIC DNA]</scope>
    <source>
        <strain evidence="4">F02</strain>
    </source>
</reference>
<evidence type="ECO:0000313" key="3">
    <source>
        <dbReference type="EMBL" id="PLW81038.1"/>
    </source>
</evidence>
<dbReference type="Proteomes" id="UP000234845">
    <property type="component" value="Unassembled WGS sequence"/>
</dbReference>
<feature type="region of interest" description="Disordered" evidence="1">
    <location>
        <begin position="58"/>
        <end position="111"/>
    </location>
</feature>
<feature type="signal peptide" evidence="2">
    <location>
        <begin position="1"/>
        <end position="30"/>
    </location>
</feature>
<organism evidence="3 4">
    <name type="scientific">Kineobactrum sediminis</name>
    <dbReference type="NCBI Taxonomy" id="1905677"/>
    <lineage>
        <taxon>Bacteria</taxon>
        <taxon>Pseudomonadati</taxon>
        <taxon>Pseudomonadota</taxon>
        <taxon>Gammaproteobacteria</taxon>
        <taxon>Cellvibrionales</taxon>
        <taxon>Halieaceae</taxon>
        <taxon>Kineobactrum</taxon>
    </lineage>
</organism>
<keyword evidence="4" id="KW-1185">Reference proteome</keyword>
<accession>A0A2N5XY12</accession>
<proteinExistence type="predicted"/>
<sequence length="111" mass="10925">MNRKTSKITQTIAGISFLAGSLAFPLSAAAENPFSAIDLGNGYQVASKDAEGKCGEGKCGGAEETKTAEGKCGEGKCGGAEETKAAEGKCGEGKCGGAEEAKAAEGKCGGQ</sequence>
<name>A0A2N5XY12_9GAMM</name>
<keyword evidence="2" id="KW-0732">Signal</keyword>